<comment type="caution">
    <text evidence="1">The sequence shown here is derived from an EMBL/GenBank/DDBJ whole genome shotgun (WGS) entry which is preliminary data.</text>
</comment>
<gene>
    <name evidence="1" type="ORF">FHR31_001408</name>
</gene>
<name>A0A7W5GQT9_9ACTN</name>
<evidence type="ECO:0000313" key="1">
    <source>
        <dbReference type="EMBL" id="MBB3171588.1"/>
    </source>
</evidence>
<dbReference type="AlphaFoldDB" id="A0A7W5GQT9"/>
<dbReference type="Proteomes" id="UP000530850">
    <property type="component" value="Unassembled WGS sequence"/>
</dbReference>
<proteinExistence type="predicted"/>
<dbReference type="EMBL" id="JACHYA010000004">
    <property type="protein sequence ID" value="MBB3171588.1"/>
    <property type="molecule type" value="Genomic_DNA"/>
</dbReference>
<organism evidence="1 2">
    <name type="scientific">Parvibacter caecicola</name>
    <dbReference type="NCBI Taxonomy" id="747645"/>
    <lineage>
        <taxon>Bacteria</taxon>
        <taxon>Bacillati</taxon>
        <taxon>Actinomycetota</taxon>
        <taxon>Coriobacteriia</taxon>
        <taxon>Coriobacteriales</taxon>
        <taxon>Coriobacteriaceae</taxon>
        <taxon>Parvibacter</taxon>
    </lineage>
</organism>
<dbReference type="PROSITE" id="PS51257">
    <property type="entry name" value="PROKAR_LIPOPROTEIN"/>
    <property type="match status" value="1"/>
</dbReference>
<accession>A0A7W5GQT9</accession>
<evidence type="ECO:0000313" key="2">
    <source>
        <dbReference type="Proteomes" id="UP000530850"/>
    </source>
</evidence>
<reference evidence="1 2" key="1">
    <citation type="submission" date="2020-08" db="EMBL/GenBank/DDBJ databases">
        <title>Sequencing the genomes of 1000 actinobacteria strains.</title>
        <authorList>
            <person name="Klenk H.-P."/>
        </authorList>
    </citation>
    <scope>NUCLEOTIDE SEQUENCE [LARGE SCALE GENOMIC DNA]</scope>
    <source>
        <strain evidence="1 2">DSM 22242</strain>
    </source>
</reference>
<sequence>MPHSNKEEISLLDLIVSNELPVLHTQTLATLGTACGQNSATTLGRHAGAEAVALCTLTVVRLISTFHVSTLPGKKCNFEIVTPDFIKSTSNFSFLAFLPLGGNGGYQRDSEGMNAGSWLL</sequence>
<protein>
    <submittedName>
        <fullName evidence="1">Uncharacterized protein</fullName>
    </submittedName>
</protein>